<keyword evidence="2 6" id="KW-0812">Transmembrane</keyword>
<dbReference type="PROSITE" id="PS50850">
    <property type="entry name" value="MFS"/>
    <property type="match status" value="1"/>
</dbReference>
<evidence type="ECO:0000256" key="1">
    <source>
        <dbReference type="ARBA" id="ARBA00004141"/>
    </source>
</evidence>
<dbReference type="GO" id="GO:0022857">
    <property type="term" value="F:transmembrane transporter activity"/>
    <property type="evidence" value="ECO:0007669"/>
    <property type="project" value="InterPro"/>
</dbReference>
<feature type="transmembrane region" description="Helical" evidence="6">
    <location>
        <begin position="114"/>
        <end position="134"/>
    </location>
</feature>
<feature type="transmembrane region" description="Helical" evidence="6">
    <location>
        <begin position="314"/>
        <end position="337"/>
    </location>
</feature>
<feature type="domain" description="Major facilitator superfamily (MFS) profile" evidence="7">
    <location>
        <begin position="48"/>
        <end position="509"/>
    </location>
</feature>
<comment type="subcellular location">
    <subcellularLocation>
        <location evidence="1">Membrane</location>
        <topology evidence="1">Multi-pass membrane protein</topology>
    </subcellularLocation>
</comment>
<feature type="transmembrane region" description="Helical" evidence="6">
    <location>
        <begin position="46"/>
        <end position="64"/>
    </location>
</feature>
<sequence length="551" mass="59565">MDPEKHANGSPPSDQGKTNGDTTDPLELVETREGRPECFSSTLQEVLFVLTATMAIAMQAMLAGSVTVTSSFIGRDLNMSTAEITWISSASSLSSGAFLLFFGKLADLFGRKSLFVGSLFLFSVFALVAGFAKSGIALDILNGIMGLMSASGVPPAVGILGNVYEKPSKRKNYAFACFSAGNPLGFIFGTIFGGVATNLFGWRASFWLIAIIFLCTTFIGIWTIPKDFTAKEPVNFETLKRFDILGTVFIIFGIGMFSAALSLGETAPQGWKTGYVLALLIVGLALMIAFVLWDLKFKYPLVPMGIWKDRNFTLCLCILMLGFMAFVPGNFFAALFFQQVWHMSALQVAVHLLPMAVMGIAVNIVAGLILHRVSNKLIMLVAKLSYTGSFLLIAFNKTDSSYWSFYFPSFILLVMGADLEFNVANMYVMSSMPPSQQSIAGSIFQTVSKLCTTLGFGIATAIFTSVQRKPTLATYWDRTTQPYTATFWFAVACSLLGLALVPFLTLGTQGGKQDKVSTSTVEDEGDKDASIAEEKKAEAEATVAQALPTVG</sequence>
<feature type="transmembrane region" description="Helical" evidence="6">
    <location>
        <begin position="401"/>
        <end position="421"/>
    </location>
</feature>
<keyword evidence="3 6" id="KW-1133">Transmembrane helix</keyword>
<evidence type="ECO:0000256" key="5">
    <source>
        <dbReference type="SAM" id="MobiDB-lite"/>
    </source>
</evidence>
<feature type="transmembrane region" description="Helical" evidence="6">
    <location>
        <begin position="275"/>
        <end position="293"/>
    </location>
</feature>
<feature type="transmembrane region" description="Helical" evidence="6">
    <location>
        <begin position="486"/>
        <end position="506"/>
    </location>
</feature>
<feature type="transmembrane region" description="Helical" evidence="6">
    <location>
        <begin position="442"/>
        <end position="466"/>
    </location>
</feature>
<keyword evidence="4 6" id="KW-0472">Membrane</keyword>
<dbReference type="GO" id="GO:0016020">
    <property type="term" value="C:membrane"/>
    <property type="evidence" value="ECO:0007669"/>
    <property type="project" value="UniProtKB-SubCell"/>
</dbReference>
<gene>
    <name evidence="8" type="ORF">LTR97_004174</name>
</gene>
<evidence type="ECO:0000313" key="8">
    <source>
        <dbReference type="EMBL" id="KAK5703225.1"/>
    </source>
</evidence>
<dbReference type="Proteomes" id="UP001310594">
    <property type="component" value="Unassembled WGS sequence"/>
</dbReference>
<name>A0AAN7WEX8_9PEZI</name>
<feature type="transmembrane region" description="Helical" evidence="6">
    <location>
        <begin position="84"/>
        <end position="102"/>
    </location>
</feature>
<feature type="compositionally biased region" description="Basic and acidic residues" evidence="5">
    <location>
        <begin position="527"/>
        <end position="539"/>
    </location>
</feature>
<feature type="compositionally biased region" description="Polar residues" evidence="5">
    <location>
        <begin position="10"/>
        <end position="22"/>
    </location>
</feature>
<protein>
    <recommendedName>
        <fullName evidence="7">Major facilitator superfamily (MFS) profile domain-containing protein</fullName>
    </recommendedName>
</protein>
<dbReference type="Gene3D" id="1.20.1250.20">
    <property type="entry name" value="MFS general substrate transporter like domains"/>
    <property type="match status" value="1"/>
</dbReference>
<dbReference type="EMBL" id="JAVRQU010000005">
    <property type="protein sequence ID" value="KAK5703225.1"/>
    <property type="molecule type" value="Genomic_DNA"/>
</dbReference>
<dbReference type="PANTHER" id="PTHR42718:SF23">
    <property type="entry name" value="MAJOR FACILITATOR SUPERFAMILY (MFS) PROFILE DOMAIN-CONTAINING PROTEIN"/>
    <property type="match status" value="1"/>
</dbReference>
<feature type="transmembrane region" description="Helical" evidence="6">
    <location>
        <begin position="173"/>
        <end position="192"/>
    </location>
</feature>
<dbReference type="InterPro" id="IPR036259">
    <property type="entry name" value="MFS_trans_sf"/>
</dbReference>
<evidence type="ECO:0000313" key="9">
    <source>
        <dbReference type="Proteomes" id="UP001310594"/>
    </source>
</evidence>
<feature type="region of interest" description="Disordered" evidence="5">
    <location>
        <begin position="509"/>
        <end position="551"/>
    </location>
</feature>
<dbReference type="InterPro" id="IPR020846">
    <property type="entry name" value="MFS_dom"/>
</dbReference>
<feature type="transmembrane region" description="Helical" evidence="6">
    <location>
        <begin position="244"/>
        <end position="263"/>
    </location>
</feature>
<feature type="transmembrane region" description="Helical" evidence="6">
    <location>
        <begin position="204"/>
        <end position="224"/>
    </location>
</feature>
<accession>A0AAN7WEX8</accession>
<evidence type="ECO:0000259" key="7">
    <source>
        <dbReference type="PROSITE" id="PS50850"/>
    </source>
</evidence>
<dbReference type="Gene3D" id="1.20.1720.10">
    <property type="entry name" value="Multidrug resistance protein D"/>
    <property type="match status" value="1"/>
</dbReference>
<evidence type="ECO:0000256" key="4">
    <source>
        <dbReference type="ARBA" id="ARBA00023136"/>
    </source>
</evidence>
<evidence type="ECO:0000256" key="2">
    <source>
        <dbReference type="ARBA" id="ARBA00022692"/>
    </source>
</evidence>
<evidence type="ECO:0000256" key="3">
    <source>
        <dbReference type="ARBA" id="ARBA00022989"/>
    </source>
</evidence>
<dbReference type="PANTHER" id="PTHR42718">
    <property type="entry name" value="MAJOR FACILITATOR SUPERFAMILY MULTIDRUG TRANSPORTER MFSC"/>
    <property type="match status" value="1"/>
</dbReference>
<organism evidence="8 9">
    <name type="scientific">Elasticomyces elasticus</name>
    <dbReference type="NCBI Taxonomy" id="574655"/>
    <lineage>
        <taxon>Eukaryota</taxon>
        <taxon>Fungi</taxon>
        <taxon>Dikarya</taxon>
        <taxon>Ascomycota</taxon>
        <taxon>Pezizomycotina</taxon>
        <taxon>Dothideomycetes</taxon>
        <taxon>Dothideomycetidae</taxon>
        <taxon>Mycosphaerellales</taxon>
        <taxon>Teratosphaeriaceae</taxon>
        <taxon>Elasticomyces</taxon>
    </lineage>
</organism>
<dbReference type="InterPro" id="IPR011701">
    <property type="entry name" value="MFS"/>
</dbReference>
<dbReference type="AlphaFoldDB" id="A0AAN7WEX8"/>
<comment type="caution">
    <text evidence="8">The sequence shown here is derived from an EMBL/GenBank/DDBJ whole genome shotgun (WGS) entry which is preliminary data.</text>
</comment>
<dbReference type="SUPFAM" id="SSF103473">
    <property type="entry name" value="MFS general substrate transporter"/>
    <property type="match status" value="2"/>
</dbReference>
<reference evidence="8" key="1">
    <citation type="submission" date="2023-08" db="EMBL/GenBank/DDBJ databases">
        <title>Black Yeasts Isolated from many extreme environments.</title>
        <authorList>
            <person name="Coleine C."/>
            <person name="Stajich J.E."/>
            <person name="Selbmann L."/>
        </authorList>
    </citation>
    <scope>NUCLEOTIDE SEQUENCE</scope>
    <source>
        <strain evidence="8">CCFEE 5810</strain>
    </source>
</reference>
<feature type="transmembrane region" description="Helical" evidence="6">
    <location>
        <begin position="349"/>
        <end position="370"/>
    </location>
</feature>
<proteinExistence type="predicted"/>
<feature type="region of interest" description="Disordered" evidence="5">
    <location>
        <begin position="1"/>
        <end position="25"/>
    </location>
</feature>
<feature type="transmembrane region" description="Helical" evidence="6">
    <location>
        <begin position="140"/>
        <end position="161"/>
    </location>
</feature>
<feature type="transmembrane region" description="Helical" evidence="6">
    <location>
        <begin position="377"/>
        <end position="395"/>
    </location>
</feature>
<dbReference type="Pfam" id="PF07690">
    <property type="entry name" value="MFS_1"/>
    <property type="match status" value="1"/>
</dbReference>
<evidence type="ECO:0000256" key="6">
    <source>
        <dbReference type="SAM" id="Phobius"/>
    </source>
</evidence>